<evidence type="ECO:0000313" key="3">
    <source>
        <dbReference type="Proteomes" id="UP000285693"/>
    </source>
</evidence>
<dbReference type="InterPro" id="IPR006056">
    <property type="entry name" value="RidA"/>
</dbReference>
<evidence type="ECO:0000313" key="2">
    <source>
        <dbReference type="EMBL" id="RGU44936.1"/>
    </source>
</evidence>
<dbReference type="Pfam" id="PF01042">
    <property type="entry name" value="Ribonuc_L-PSP"/>
    <property type="match status" value="1"/>
</dbReference>
<dbReference type="PANTHER" id="PTHR11803">
    <property type="entry name" value="2-IMINOBUTANOATE/2-IMINOPROPANOATE DEAMINASE RIDA"/>
    <property type="match status" value="1"/>
</dbReference>
<protein>
    <submittedName>
        <fullName evidence="2">RidA family protein</fullName>
    </submittedName>
</protein>
<dbReference type="SUPFAM" id="SSF55298">
    <property type="entry name" value="YjgF-like"/>
    <property type="match status" value="1"/>
</dbReference>
<dbReference type="CDD" id="cd00448">
    <property type="entry name" value="YjgF_YER057c_UK114_family"/>
    <property type="match status" value="1"/>
</dbReference>
<dbReference type="InterPro" id="IPR006175">
    <property type="entry name" value="YjgF/YER057c/UK114"/>
</dbReference>
<dbReference type="EMBL" id="QRXY01000013">
    <property type="protein sequence ID" value="RGU44936.1"/>
    <property type="molecule type" value="Genomic_DNA"/>
</dbReference>
<dbReference type="PANTHER" id="PTHR11803:SF39">
    <property type="entry name" value="2-IMINOBUTANOATE_2-IMINOPROPANOATE DEAMINASE"/>
    <property type="match status" value="1"/>
</dbReference>
<gene>
    <name evidence="2" type="ORF">DWW65_10785</name>
</gene>
<comment type="similarity">
    <text evidence="1">Belongs to the RutC family.</text>
</comment>
<dbReference type="FunFam" id="3.30.1330.40:FF:000001">
    <property type="entry name" value="L-PSP family endoribonuclease"/>
    <property type="match status" value="1"/>
</dbReference>
<name>A0A3R5ZRG7_9FIRM</name>
<evidence type="ECO:0000256" key="1">
    <source>
        <dbReference type="ARBA" id="ARBA00010552"/>
    </source>
</evidence>
<comment type="caution">
    <text evidence="2">The sequence shown here is derived from an EMBL/GenBank/DDBJ whole genome shotgun (WGS) entry which is preliminary data.</text>
</comment>
<dbReference type="Proteomes" id="UP000285693">
    <property type="component" value="Unassembled WGS sequence"/>
</dbReference>
<proteinExistence type="inferred from homology"/>
<accession>A0A3R5ZRG7</accession>
<dbReference type="InterPro" id="IPR035959">
    <property type="entry name" value="RutC-like_sf"/>
</dbReference>
<organism evidence="2 3">
    <name type="scientific">Coprococcus comes</name>
    <dbReference type="NCBI Taxonomy" id="410072"/>
    <lineage>
        <taxon>Bacteria</taxon>
        <taxon>Bacillati</taxon>
        <taxon>Bacillota</taxon>
        <taxon>Clostridia</taxon>
        <taxon>Lachnospirales</taxon>
        <taxon>Lachnospiraceae</taxon>
        <taxon>Coprococcus</taxon>
    </lineage>
</organism>
<reference evidence="2 3" key="1">
    <citation type="submission" date="2018-08" db="EMBL/GenBank/DDBJ databases">
        <title>A genome reference for cultivated species of the human gut microbiota.</title>
        <authorList>
            <person name="Zou Y."/>
            <person name="Xue W."/>
            <person name="Luo G."/>
        </authorList>
    </citation>
    <scope>NUCLEOTIDE SEQUENCE [LARGE SCALE GENOMIC DNA]</scope>
    <source>
        <strain evidence="2 3">AF16-31</strain>
    </source>
</reference>
<dbReference type="RefSeq" id="WP_117824157.1">
    <property type="nucleotide sequence ID" value="NZ_JAAIOQ010000001.1"/>
</dbReference>
<dbReference type="Gene3D" id="3.30.1330.40">
    <property type="entry name" value="RutC-like"/>
    <property type="match status" value="1"/>
</dbReference>
<dbReference type="AlphaFoldDB" id="A0A3R5ZRG7"/>
<dbReference type="GO" id="GO:0019239">
    <property type="term" value="F:deaminase activity"/>
    <property type="evidence" value="ECO:0007669"/>
    <property type="project" value="TreeGrafter"/>
</dbReference>
<dbReference type="GO" id="GO:0005829">
    <property type="term" value="C:cytosol"/>
    <property type="evidence" value="ECO:0007669"/>
    <property type="project" value="TreeGrafter"/>
</dbReference>
<dbReference type="NCBIfam" id="TIGR00004">
    <property type="entry name" value="Rid family detoxifying hydrolase"/>
    <property type="match status" value="1"/>
</dbReference>
<sequence length="125" mass="13437">MATRINTEKAPAAIGPYSQGWYTEDTVYVSGQLGIDMETGKLAEGVEAQAHAAMKNLGAVLEAAGCSYSDILKTTVFVQSMDDFAKINTVYGSYFTETYPARSCVEIAKLPLGGLVEVECIAKRK</sequence>